<comment type="caution">
    <text evidence="2">The sequence shown here is derived from an EMBL/GenBank/DDBJ whole genome shotgun (WGS) entry which is preliminary data.</text>
</comment>
<dbReference type="Proteomes" id="UP000217163">
    <property type="component" value="Unassembled WGS sequence"/>
</dbReference>
<sequence length="229" mass="25190">MAPSTADAIFNWANIVLVTGGVITVGATVLIFWITGVRERHADERLAANEVMTAKANADAASAHVLTASIENQNIRLRTKLEEERVARLLLEARIAPRRLTSEHKDRLVLALQKFQGQKIKVISPQNTESNEYALDFIDVFKKAGWRVLDSFTSTGVTFVGYDIEPLGIQLSVPSEHDRESIVELAAQALALTLFNEGLRDNQDFNTPIEELEGDVLEISVGVKPGAAR</sequence>
<accession>A0A261WMJ7</accession>
<keyword evidence="1" id="KW-1133">Transmembrane helix</keyword>
<evidence type="ECO:0000313" key="2">
    <source>
        <dbReference type="EMBL" id="OZI87192.1"/>
    </source>
</evidence>
<keyword evidence="1" id="KW-0812">Transmembrane</keyword>
<keyword evidence="1" id="KW-0472">Membrane</keyword>
<organism evidence="2 3">
    <name type="scientific">Pseudomonas avellanae</name>
    <dbReference type="NCBI Taxonomy" id="46257"/>
    <lineage>
        <taxon>Bacteria</taxon>
        <taxon>Pseudomonadati</taxon>
        <taxon>Pseudomonadota</taxon>
        <taxon>Gammaproteobacteria</taxon>
        <taxon>Pseudomonadales</taxon>
        <taxon>Pseudomonadaceae</taxon>
        <taxon>Pseudomonas</taxon>
    </lineage>
</organism>
<gene>
    <name evidence="2" type="ORF">CFN58_05505</name>
</gene>
<evidence type="ECO:0000313" key="3">
    <source>
        <dbReference type="Proteomes" id="UP000217163"/>
    </source>
</evidence>
<feature type="transmembrane region" description="Helical" evidence="1">
    <location>
        <begin position="12"/>
        <end position="35"/>
    </location>
</feature>
<name>A0A261WMJ7_9PSED</name>
<dbReference type="EMBL" id="NKQU01000075">
    <property type="protein sequence ID" value="OZI87192.1"/>
    <property type="molecule type" value="Genomic_DNA"/>
</dbReference>
<protein>
    <submittedName>
        <fullName evidence="2">Uncharacterized protein</fullName>
    </submittedName>
</protein>
<evidence type="ECO:0000256" key="1">
    <source>
        <dbReference type="SAM" id="Phobius"/>
    </source>
</evidence>
<reference evidence="3" key="1">
    <citation type="journal article" date="2016" name="Sci. Rep.">
        <title>Genome analysis of the kiwifruit canker pathogen Pseudomonas syringae pv. actinidiae biovar 5.</title>
        <authorList>
            <person name="Fujikawa T."/>
            <person name="Sawada H."/>
        </authorList>
    </citation>
    <scope>NUCLEOTIDE SEQUENCE [LARGE SCALE GENOMIC DNA]</scope>
    <source>
        <strain evidence="3">MAFF 212061</strain>
    </source>
</reference>
<proteinExistence type="predicted"/>
<dbReference type="AlphaFoldDB" id="A0A261WMJ7"/>